<dbReference type="PROSITE" id="PS51381">
    <property type="entry name" value="C2_B9"/>
    <property type="match status" value="1"/>
</dbReference>
<evidence type="ECO:0000256" key="6">
    <source>
        <dbReference type="ARBA" id="ARBA00039272"/>
    </source>
</evidence>
<reference evidence="8" key="1">
    <citation type="submission" date="2021-11" db="EMBL/GenBank/DDBJ databases">
        <authorList>
            <consortium name="Genoscope - CEA"/>
            <person name="William W."/>
        </authorList>
    </citation>
    <scope>NUCLEOTIDE SEQUENCE</scope>
</reference>
<evidence type="ECO:0000256" key="3">
    <source>
        <dbReference type="ARBA" id="ARBA00022794"/>
    </source>
</evidence>
<proteinExistence type="predicted"/>
<evidence type="ECO:0000313" key="9">
    <source>
        <dbReference type="Proteomes" id="UP000789595"/>
    </source>
</evidence>
<dbReference type="AlphaFoldDB" id="A0A8J2SQD2"/>
<keyword evidence="9" id="KW-1185">Reference proteome</keyword>
<dbReference type="Proteomes" id="UP000789595">
    <property type="component" value="Unassembled WGS sequence"/>
</dbReference>
<keyword evidence="2" id="KW-0963">Cytoplasm</keyword>
<feature type="region of interest" description="Disordered" evidence="7">
    <location>
        <begin position="1"/>
        <end position="21"/>
    </location>
</feature>
<accession>A0A8J2SQD2</accession>
<comment type="subcellular location">
    <subcellularLocation>
        <location evidence="1">Cytoplasm</location>
        <location evidence="1">Cytoskeleton</location>
        <location evidence="1">Cilium basal body</location>
    </subcellularLocation>
</comment>
<evidence type="ECO:0000256" key="5">
    <source>
        <dbReference type="ARBA" id="ARBA00023273"/>
    </source>
</evidence>
<dbReference type="GO" id="GO:0060271">
    <property type="term" value="P:cilium assembly"/>
    <property type="evidence" value="ECO:0007669"/>
    <property type="project" value="TreeGrafter"/>
</dbReference>
<dbReference type="Pfam" id="PF07162">
    <property type="entry name" value="B9-C2"/>
    <property type="match status" value="1"/>
</dbReference>
<evidence type="ECO:0000256" key="7">
    <source>
        <dbReference type="SAM" id="MobiDB-lite"/>
    </source>
</evidence>
<keyword evidence="5" id="KW-0966">Cell projection</keyword>
<gene>
    <name evidence="8" type="ORF">PECAL_3P18770</name>
</gene>
<dbReference type="InterPro" id="IPR010796">
    <property type="entry name" value="C2_B9-type_dom"/>
</dbReference>
<feature type="compositionally biased region" description="Polar residues" evidence="7">
    <location>
        <begin position="1"/>
        <end position="15"/>
    </location>
</feature>
<name>A0A8J2SQD2_9STRA</name>
<evidence type="ECO:0000256" key="4">
    <source>
        <dbReference type="ARBA" id="ARBA00023212"/>
    </source>
</evidence>
<keyword evidence="3" id="KW-0970">Cilium biogenesis/degradation</keyword>
<protein>
    <recommendedName>
        <fullName evidence="6">B9 domain-containing protein 2</fullName>
    </recommendedName>
</protein>
<keyword evidence="4" id="KW-0206">Cytoskeleton</keyword>
<comment type="caution">
    <text evidence="8">The sequence shown here is derived from an EMBL/GenBank/DDBJ whole genome shotgun (WGS) entry which is preliminary data.</text>
</comment>
<dbReference type="EMBL" id="CAKKNE010000003">
    <property type="protein sequence ID" value="CAH0371912.1"/>
    <property type="molecule type" value="Genomic_DNA"/>
</dbReference>
<dbReference type="OrthoDB" id="184109at2759"/>
<evidence type="ECO:0000256" key="2">
    <source>
        <dbReference type="ARBA" id="ARBA00022490"/>
    </source>
</evidence>
<dbReference type="PANTHER" id="PTHR12968">
    <property type="entry name" value="B9 DOMAIN-CONTAINING"/>
    <property type="match status" value="1"/>
</dbReference>
<evidence type="ECO:0000313" key="8">
    <source>
        <dbReference type="EMBL" id="CAH0371912.1"/>
    </source>
</evidence>
<evidence type="ECO:0000256" key="1">
    <source>
        <dbReference type="ARBA" id="ARBA00004120"/>
    </source>
</evidence>
<dbReference type="PANTHER" id="PTHR12968:SF2">
    <property type="entry name" value="B9 DOMAIN-CONTAINING PROTEIN 2"/>
    <property type="match status" value="1"/>
</dbReference>
<dbReference type="GO" id="GO:0036038">
    <property type="term" value="C:MKS complex"/>
    <property type="evidence" value="ECO:0007669"/>
    <property type="project" value="TreeGrafter"/>
</dbReference>
<sequence>MSNVDLESAKGASSNDDTRGKLSTMLKARIQDLKPFREELQCRKHSSKEKLAEKIPEVIFTGELVHGEGFRGTQLGVACSWHFVWDDPWTLLEVTYHNNCNSWIVRQGNFRGQTQLAASTDCNAPWNHPLDIHFAARSPLGWPKLVMQVQELDEHGCSHVAGYGFCHLPVTPGSSELTVCCWRPTGSVRDEISAYFLGNTSKLTSYDIISAKAAWANRCRLVTIPTGKVILNLNVILRNFEGNIDMLQHSRAPPV</sequence>
<organism evidence="8 9">
    <name type="scientific">Pelagomonas calceolata</name>
    <dbReference type="NCBI Taxonomy" id="35677"/>
    <lineage>
        <taxon>Eukaryota</taxon>
        <taxon>Sar</taxon>
        <taxon>Stramenopiles</taxon>
        <taxon>Ochrophyta</taxon>
        <taxon>Pelagophyceae</taxon>
        <taxon>Pelagomonadales</taxon>
        <taxon>Pelagomonadaceae</taxon>
        <taxon>Pelagomonas</taxon>
    </lineage>
</organism>